<reference evidence="4 5" key="1">
    <citation type="submission" date="2021-03" db="EMBL/GenBank/DDBJ databases">
        <title>Antimicrobial resistance genes in bacteria isolated from Japanese honey, and their potential for conferring macrolide and lincosamide resistance in the American foulbrood pathogen Paenibacillus larvae.</title>
        <authorList>
            <person name="Okamoto M."/>
            <person name="Kumagai M."/>
            <person name="Kanamori H."/>
            <person name="Takamatsu D."/>
        </authorList>
    </citation>
    <scope>NUCLEOTIDE SEQUENCE [LARGE SCALE GENOMIC DNA]</scope>
    <source>
        <strain evidence="4 5">J34TS1</strain>
    </source>
</reference>
<feature type="transmembrane region" description="Helical" evidence="2">
    <location>
        <begin position="478"/>
        <end position="497"/>
    </location>
</feature>
<organism evidence="4 5">
    <name type="scientific">Paenibacillus azoreducens</name>
    <dbReference type="NCBI Taxonomy" id="116718"/>
    <lineage>
        <taxon>Bacteria</taxon>
        <taxon>Bacillati</taxon>
        <taxon>Bacillota</taxon>
        <taxon>Bacilli</taxon>
        <taxon>Bacillales</taxon>
        <taxon>Paenibacillaceae</taxon>
        <taxon>Paenibacillus</taxon>
    </lineage>
</organism>
<proteinExistence type="predicted"/>
<keyword evidence="2" id="KW-1133">Transmembrane helix</keyword>
<feature type="transmembrane region" description="Helical" evidence="2">
    <location>
        <begin position="589"/>
        <end position="608"/>
    </location>
</feature>
<evidence type="ECO:0000256" key="2">
    <source>
        <dbReference type="SAM" id="Phobius"/>
    </source>
</evidence>
<dbReference type="Pfam" id="PF10145">
    <property type="entry name" value="PhageMin_Tail"/>
    <property type="match status" value="1"/>
</dbReference>
<comment type="caution">
    <text evidence="4">The sequence shown here is derived from an EMBL/GenBank/DDBJ whole genome shotgun (WGS) entry which is preliminary data.</text>
</comment>
<feature type="domain" description="Phage tail tape measure protein" evidence="3">
    <location>
        <begin position="197"/>
        <end position="394"/>
    </location>
</feature>
<gene>
    <name evidence="4" type="ORF">J34TS1_20220</name>
</gene>
<keyword evidence="5" id="KW-1185">Reference proteome</keyword>
<keyword evidence="2" id="KW-0812">Transmembrane</keyword>
<dbReference type="RefSeq" id="WP_237100107.1">
    <property type="nucleotide sequence ID" value="NZ_AP025343.1"/>
</dbReference>
<evidence type="ECO:0000313" key="5">
    <source>
        <dbReference type="Proteomes" id="UP000682811"/>
    </source>
</evidence>
<feature type="transmembrane region" description="Helical" evidence="2">
    <location>
        <begin position="550"/>
        <end position="569"/>
    </location>
</feature>
<accession>A0A919YF19</accession>
<dbReference type="Proteomes" id="UP000682811">
    <property type="component" value="Unassembled WGS sequence"/>
</dbReference>
<evidence type="ECO:0000313" key="4">
    <source>
        <dbReference type="EMBL" id="GIO47257.1"/>
    </source>
</evidence>
<feature type="region of interest" description="Disordered" evidence="1">
    <location>
        <begin position="693"/>
        <end position="748"/>
    </location>
</feature>
<dbReference type="InterPro" id="IPR010090">
    <property type="entry name" value="Phage_tape_meas"/>
</dbReference>
<name>A0A919YF19_9BACL</name>
<evidence type="ECO:0000259" key="3">
    <source>
        <dbReference type="Pfam" id="PF10145"/>
    </source>
</evidence>
<feature type="region of interest" description="Disordered" evidence="1">
    <location>
        <begin position="109"/>
        <end position="137"/>
    </location>
</feature>
<keyword evidence="2" id="KW-0472">Membrane</keyword>
<feature type="transmembrane region" description="Helical" evidence="2">
    <location>
        <begin position="517"/>
        <end position="538"/>
    </location>
</feature>
<feature type="compositionally biased region" description="Gly residues" evidence="1">
    <location>
        <begin position="112"/>
        <end position="137"/>
    </location>
</feature>
<dbReference type="EMBL" id="BORT01000007">
    <property type="protein sequence ID" value="GIO47257.1"/>
    <property type="molecule type" value="Genomic_DNA"/>
</dbReference>
<evidence type="ECO:0000256" key="1">
    <source>
        <dbReference type="SAM" id="MobiDB-lite"/>
    </source>
</evidence>
<feature type="compositionally biased region" description="Basic and acidic residues" evidence="1">
    <location>
        <begin position="693"/>
        <end position="707"/>
    </location>
</feature>
<sequence length="837" mass="88907">MATNTTQLMMIDQFSAPLRRVDNQVQTTIVSLERMRLLVERPLRDVQIRLDPSQVLRDVSHLGSRISAQIVRIEADVQLNVNAQLSGAMGSPDTSMERLRTEIENLTQAIQNGGGGPDGGGPGGNGPGGGPGGGGSGFIGELGKFGKKLLVDAAETAIKGASQLQQLQGGLQAQVGIDEGQAAALMQGVKDIYAAGWGESLQAVSNNAATVRQNLGGLSEEASAAFTKSAYAVEQVAKGETNIGELSKVTRTLMANFQGLNETQALDLITTGFQRGGNYAGDMLDTVNNYAAHFASLGMSAEQMFATLIAGSGQGALNLDKVGEAVKESSTKLQDLSDSSKESLGALGLNANETAAKIAAGGETANQAYQAVLLSLGKMDNGIERNKIGVDLFGSMWEELGDSAILAMQAGEDGLGNFGGATAEAAEALQNNLGFQLEQFKRSFALGFADAGQGSIEAITPLIMMLNEAFQSGRFQPFFDSFAMGLSFAAQMVAFLIENALWLSDVIMNNWSWIEPIIWGVVAALGSLLLLTQLVSVAQAILNAVMDANPFVLIAAVVIGLIAAFIALWNTNDAFAAAMYRTWNGILNFFDQIPIFFTWIGYGISNAFDMARVESLKIVDALANGVIDKINWLIDKLNKLPGVSIQALKHLNTSASAATEAEALRQSRAADLNSMRQDAAQRAAEREEKVQNFIKERQDKRTKKEAEAAAQRKPQIPSDNGSAVKSAKGAPIPTGPSNPKPMISTAGVGVDGKDIKTVGKVGQVDKINSKVDISSEDLKMMRELAELNNIQNFVTLKPSINFGDTHIRQESDINTIIAHITEKLEQDIASSVDAVYG</sequence>
<protein>
    <recommendedName>
        <fullName evidence="3">Phage tail tape measure protein domain-containing protein</fullName>
    </recommendedName>
</protein>
<dbReference type="AlphaFoldDB" id="A0A919YF19"/>